<gene>
    <name evidence="2" type="ORF">SEMRO_447_G145010.1</name>
</gene>
<protein>
    <submittedName>
        <fullName evidence="2">Uncharacterized protein</fullName>
    </submittedName>
</protein>
<accession>A0A9N8DYA1</accession>
<reference evidence="2" key="1">
    <citation type="submission" date="2020-06" db="EMBL/GenBank/DDBJ databases">
        <authorList>
            <consortium name="Plant Systems Biology data submission"/>
        </authorList>
    </citation>
    <scope>NUCLEOTIDE SEQUENCE</scope>
    <source>
        <strain evidence="2">D6</strain>
    </source>
</reference>
<evidence type="ECO:0000313" key="2">
    <source>
        <dbReference type="EMBL" id="CAB9510684.1"/>
    </source>
</evidence>
<dbReference type="AlphaFoldDB" id="A0A9N8DYA1"/>
<feature type="compositionally biased region" description="Low complexity" evidence="1">
    <location>
        <begin position="7"/>
        <end position="19"/>
    </location>
</feature>
<sequence>MTGSPVQQQQPQQAQAEAQQHQDEPSMVLRYTAEAPPTSGTLRHITQETDLRQLHQSHDEYKKWEWKQFKRNTENLIKSCNDPTKKTNTPK</sequence>
<evidence type="ECO:0000256" key="1">
    <source>
        <dbReference type="SAM" id="MobiDB-lite"/>
    </source>
</evidence>
<name>A0A9N8DYA1_9STRA</name>
<keyword evidence="3" id="KW-1185">Reference proteome</keyword>
<dbReference type="EMBL" id="CAICTM010000446">
    <property type="protein sequence ID" value="CAB9510684.1"/>
    <property type="molecule type" value="Genomic_DNA"/>
</dbReference>
<organism evidence="2 3">
    <name type="scientific">Seminavis robusta</name>
    <dbReference type="NCBI Taxonomy" id="568900"/>
    <lineage>
        <taxon>Eukaryota</taxon>
        <taxon>Sar</taxon>
        <taxon>Stramenopiles</taxon>
        <taxon>Ochrophyta</taxon>
        <taxon>Bacillariophyta</taxon>
        <taxon>Bacillariophyceae</taxon>
        <taxon>Bacillariophycidae</taxon>
        <taxon>Naviculales</taxon>
        <taxon>Naviculaceae</taxon>
        <taxon>Seminavis</taxon>
    </lineage>
</organism>
<evidence type="ECO:0000313" key="3">
    <source>
        <dbReference type="Proteomes" id="UP001153069"/>
    </source>
</evidence>
<feature type="region of interest" description="Disordered" evidence="1">
    <location>
        <begin position="1"/>
        <end position="28"/>
    </location>
</feature>
<proteinExistence type="predicted"/>
<comment type="caution">
    <text evidence="2">The sequence shown here is derived from an EMBL/GenBank/DDBJ whole genome shotgun (WGS) entry which is preliminary data.</text>
</comment>
<dbReference type="Proteomes" id="UP001153069">
    <property type="component" value="Unassembled WGS sequence"/>
</dbReference>